<proteinExistence type="predicted"/>
<name>A0A9N9LRI9_9HELO</name>
<keyword evidence="4" id="KW-1185">Reference proteome</keyword>
<keyword evidence="1" id="KW-0694">RNA-binding</keyword>
<organism evidence="3 4">
    <name type="scientific">Hymenoscyphus albidus</name>
    <dbReference type="NCBI Taxonomy" id="595503"/>
    <lineage>
        <taxon>Eukaryota</taxon>
        <taxon>Fungi</taxon>
        <taxon>Dikarya</taxon>
        <taxon>Ascomycota</taxon>
        <taxon>Pezizomycotina</taxon>
        <taxon>Leotiomycetes</taxon>
        <taxon>Helotiales</taxon>
        <taxon>Helotiaceae</taxon>
        <taxon>Hymenoscyphus</taxon>
    </lineage>
</organism>
<dbReference type="InterPro" id="IPR035979">
    <property type="entry name" value="RBD_domain_sf"/>
</dbReference>
<dbReference type="SUPFAM" id="SSF54928">
    <property type="entry name" value="RNA-binding domain, RBD"/>
    <property type="match status" value="1"/>
</dbReference>
<sequence>MAAVQPNPFNSEELELLQVCPLLTDSERRRPVLAHSGFENRGLREVCWVGKMQYLSGSTTANPPFSTMSTRSQDAAFLRKTVPMFTSGHLVPMPFSMLAVAITVHQLKNNNVHSECRVHLPSIFDYGFLHPVSGLDLQGFHVEVRKQSIVFNTGLLPNTRKDFESAFLTTTRAVGFYNQSTVQDKVTPKLTPSYQLEYGYRNAQTPMQTAAFKDCLPSARHKYRPKGFDPKLLNALKWNDQDHNGRANLAYRQMMEQKKTVHISNLDNAITDQELAIFIKGLGTIVSCRVVGNVEKVEGKVVDEPRKAYVDFKNHKDAQIAIWMLDQYPICRRMVHTDWSPREMEVSNESDFGEAWRDGEIFLAKAFKGGRG</sequence>
<dbReference type="InterPro" id="IPR012677">
    <property type="entry name" value="Nucleotide-bd_a/b_plait_sf"/>
</dbReference>
<feature type="domain" description="RRM" evidence="2">
    <location>
        <begin position="259"/>
        <end position="342"/>
    </location>
</feature>
<dbReference type="OrthoDB" id="7763451at2759"/>
<reference evidence="3" key="1">
    <citation type="submission" date="2021-07" db="EMBL/GenBank/DDBJ databases">
        <authorList>
            <person name="Durling M."/>
        </authorList>
    </citation>
    <scope>NUCLEOTIDE SEQUENCE</scope>
</reference>
<dbReference type="CDD" id="cd00590">
    <property type="entry name" value="RRM_SF"/>
    <property type="match status" value="1"/>
</dbReference>
<evidence type="ECO:0000313" key="3">
    <source>
        <dbReference type="EMBL" id="CAG8977124.1"/>
    </source>
</evidence>
<evidence type="ECO:0000259" key="2">
    <source>
        <dbReference type="PROSITE" id="PS50102"/>
    </source>
</evidence>
<dbReference type="GO" id="GO:0003723">
    <property type="term" value="F:RNA binding"/>
    <property type="evidence" value="ECO:0007669"/>
    <property type="project" value="UniProtKB-UniRule"/>
</dbReference>
<dbReference type="SMART" id="SM00360">
    <property type="entry name" value="RRM"/>
    <property type="match status" value="1"/>
</dbReference>
<accession>A0A9N9LRI9</accession>
<evidence type="ECO:0000313" key="4">
    <source>
        <dbReference type="Proteomes" id="UP000701801"/>
    </source>
</evidence>
<evidence type="ECO:0000256" key="1">
    <source>
        <dbReference type="PROSITE-ProRule" id="PRU00176"/>
    </source>
</evidence>
<comment type="caution">
    <text evidence="3">The sequence shown here is derived from an EMBL/GenBank/DDBJ whole genome shotgun (WGS) entry which is preliminary data.</text>
</comment>
<dbReference type="EMBL" id="CAJVRM010000206">
    <property type="protein sequence ID" value="CAG8977124.1"/>
    <property type="molecule type" value="Genomic_DNA"/>
</dbReference>
<dbReference type="Proteomes" id="UP000701801">
    <property type="component" value="Unassembled WGS sequence"/>
</dbReference>
<protein>
    <recommendedName>
        <fullName evidence="2">RRM domain-containing protein</fullName>
    </recommendedName>
</protein>
<dbReference type="AlphaFoldDB" id="A0A9N9LRI9"/>
<dbReference type="PROSITE" id="PS50102">
    <property type="entry name" value="RRM"/>
    <property type="match status" value="1"/>
</dbReference>
<dbReference type="Gene3D" id="3.30.70.330">
    <property type="match status" value="1"/>
</dbReference>
<gene>
    <name evidence="3" type="ORF">HYALB_00003345</name>
</gene>
<dbReference type="InterPro" id="IPR000504">
    <property type="entry name" value="RRM_dom"/>
</dbReference>
<dbReference type="Pfam" id="PF00076">
    <property type="entry name" value="RRM_1"/>
    <property type="match status" value="1"/>
</dbReference>